<protein>
    <submittedName>
        <fullName evidence="1">Uncharacterized protein</fullName>
    </submittedName>
</protein>
<sequence length="197" mass="22163">MEGFEVKCLKFYVGVSQCWVLGPYHRLFISSSKTLQIGAYDAFVVSYALSTAIVTGKLCGPPLGLIEVATASSRRQLQDGNVLQSFLLRLLQNVSQIIVDKKPVPFSLMMCFCALKPDEDEAAFVRPLEVLLGELHLISQSNPNAVHLMSFNFEEKNLGVSFNTDRICRSLLELFRQFSLYDGYNVIKQHLRTTNFS</sequence>
<dbReference type="EnsemblMetazoa" id="XM_019917615.1">
    <property type="protein sequence ID" value="XP_019773174.1"/>
    <property type="gene ID" value="LOC109546613"/>
</dbReference>
<dbReference type="AlphaFoldDB" id="A0AAR5QIX1"/>
<organism evidence="1 2">
    <name type="scientific">Dendroctonus ponderosae</name>
    <name type="common">Mountain pine beetle</name>
    <dbReference type="NCBI Taxonomy" id="77166"/>
    <lineage>
        <taxon>Eukaryota</taxon>
        <taxon>Metazoa</taxon>
        <taxon>Ecdysozoa</taxon>
        <taxon>Arthropoda</taxon>
        <taxon>Hexapoda</taxon>
        <taxon>Insecta</taxon>
        <taxon>Pterygota</taxon>
        <taxon>Neoptera</taxon>
        <taxon>Endopterygota</taxon>
        <taxon>Coleoptera</taxon>
        <taxon>Polyphaga</taxon>
        <taxon>Cucujiformia</taxon>
        <taxon>Curculionidae</taxon>
        <taxon>Scolytinae</taxon>
        <taxon>Dendroctonus</taxon>
    </lineage>
</organism>
<accession>A0AAR5QIX1</accession>
<keyword evidence="2" id="KW-1185">Reference proteome</keyword>
<evidence type="ECO:0000313" key="1">
    <source>
        <dbReference type="EnsemblMetazoa" id="XP_019773174.1"/>
    </source>
</evidence>
<reference evidence="2" key="1">
    <citation type="journal article" date="2013" name="Genome Biol.">
        <title>Draft genome of the mountain pine beetle, Dendroctonus ponderosae Hopkins, a major forest pest.</title>
        <authorList>
            <person name="Keeling C.I."/>
            <person name="Yuen M.M."/>
            <person name="Liao N.Y."/>
            <person name="Docking T.R."/>
            <person name="Chan S.K."/>
            <person name="Taylor G.A."/>
            <person name="Palmquist D.L."/>
            <person name="Jackman S.D."/>
            <person name="Nguyen A."/>
            <person name="Li M."/>
            <person name="Henderson H."/>
            <person name="Janes J.K."/>
            <person name="Zhao Y."/>
            <person name="Pandoh P."/>
            <person name="Moore R."/>
            <person name="Sperling F.A."/>
            <person name="Huber D.P."/>
            <person name="Birol I."/>
            <person name="Jones S.J."/>
            <person name="Bohlmann J."/>
        </authorList>
    </citation>
    <scope>NUCLEOTIDE SEQUENCE</scope>
</reference>
<reference evidence="1" key="2">
    <citation type="submission" date="2024-08" db="UniProtKB">
        <authorList>
            <consortium name="EnsemblMetazoa"/>
        </authorList>
    </citation>
    <scope>IDENTIFICATION</scope>
</reference>
<name>A0AAR5QIX1_DENPD</name>
<proteinExistence type="predicted"/>
<evidence type="ECO:0000313" key="2">
    <source>
        <dbReference type="Proteomes" id="UP000019118"/>
    </source>
</evidence>
<dbReference type="Proteomes" id="UP000019118">
    <property type="component" value="Unassembled WGS sequence"/>
</dbReference>